<accession>A0A8J2LLE5</accession>
<keyword evidence="1" id="KW-0812">Transmembrane</keyword>
<organism evidence="2 3">
    <name type="scientific">Allacma fusca</name>
    <dbReference type="NCBI Taxonomy" id="39272"/>
    <lineage>
        <taxon>Eukaryota</taxon>
        <taxon>Metazoa</taxon>
        <taxon>Ecdysozoa</taxon>
        <taxon>Arthropoda</taxon>
        <taxon>Hexapoda</taxon>
        <taxon>Collembola</taxon>
        <taxon>Symphypleona</taxon>
        <taxon>Sminthuridae</taxon>
        <taxon>Allacma</taxon>
    </lineage>
</organism>
<name>A0A8J2LLE5_9HEXA</name>
<sequence>MEVYTKQNVPRMMLVPIPRSLDEGCKKCFDIFWTHDANTNLQWKWMQIWEEMMIAKAMSYSKRSMECVLERIQLTDWILFWLIFAYFYMQTKAKRIFEHCEPNIFYTQDYIS</sequence>
<evidence type="ECO:0000256" key="1">
    <source>
        <dbReference type="SAM" id="Phobius"/>
    </source>
</evidence>
<dbReference type="AlphaFoldDB" id="A0A8J2LLE5"/>
<evidence type="ECO:0000313" key="2">
    <source>
        <dbReference type="EMBL" id="CAG7835344.1"/>
    </source>
</evidence>
<keyword evidence="1" id="KW-0472">Membrane</keyword>
<keyword evidence="3" id="KW-1185">Reference proteome</keyword>
<feature type="transmembrane region" description="Helical" evidence="1">
    <location>
        <begin position="72"/>
        <end position="89"/>
    </location>
</feature>
<dbReference type="EMBL" id="CAJVCH010570602">
    <property type="protein sequence ID" value="CAG7835344.1"/>
    <property type="molecule type" value="Genomic_DNA"/>
</dbReference>
<protein>
    <submittedName>
        <fullName evidence="2">Uncharacterized protein</fullName>
    </submittedName>
</protein>
<keyword evidence="1" id="KW-1133">Transmembrane helix</keyword>
<reference evidence="2" key="1">
    <citation type="submission" date="2021-06" db="EMBL/GenBank/DDBJ databases">
        <authorList>
            <person name="Hodson N. C."/>
            <person name="Mongue J. A."/>
            <person name="Jaron S. K."/>
        </authorList>
    </citation>
    <scope>NUCLEOTIDE SEQUENCE</scope>
</reference>
<dbReference type="Proteomes" id="UP000708208">
    <property type="component" value="Unassembled WGS sequence"/>
</dbReference>
<evidence type="ECO:0000313" key="3">
    <source>
        <dbReference type="Proteomes" id="UP000708208"/>
    </source>
</evidence>
<comment type="caution">
    <text evidence="2">The sequence shown here is derived from an EMBL/GenBank/DDBJ whole genome shotgun (WGS) entry which is preliminary data.</text>
</comment>
<gene>
    <name evidence="2" type="ORF">AFUS01_LOCUS44727</name>
</gene>
<proteinExistence type="predicted"/>